<keyword evidence="2" id="KW-1185">Reference proteome</keyword>
<dbReference type="KEGG" id="mets:DK389_03800"/>
<accession>A0A2U8WFN7</accession>
<name>A0A2U8WFN7_9HYPH</name>
<evidence type="ECO:0000313" key="1">
    <source>
        <dbReference type="EMBL" id="AWN44351.1"/>
    </source>
</evidence>
<dbReference type="AlphaFoldDB" id="A0A2U8WFN7"/>
<proteinExistence type="predicted"/>
<gene>
    <name evidence="1" type="ORF">DK389_03800</name>
</gene>
<protein>
    <submittedName>
        <fullName evidence="1">Uncharacterized protein</fullName>
    </submittedName>
</protein>
<sequence length="98" mass="10326">MEAPDGAAAPKGETAAKLAGLAGFVNLSCPDLRSDPERLKAVIHSLGYEMTDLERGTIRLSAHGYMEAYRRNVPESCARAAALFGQTGSVVPGLVVPR</sequence>
<dbReference type="Proteomes" id="UP000245926">
    <property type="component" value="Chromosome"/>
</dbReference>
<organism evidence="1 2">
    <name type="scientific">Methylobacterium durans</name>
    <dbReference type="NCBI Taxonomy" id="2202825"/>
    <lineage>
        <taxon>Bacteria</taxon>
        <taxon>Pseudomonadati</taxon>
        <taxon>Pseudomonadota</taxon>
        <taxon>Alphaproteobacteria</taxon>
        <taxon>Hyphomicrobiales</taxon>
        <taxon>Methylobacteriaceae</taxon>
        <taxon>Methylobacterium</taxon>
    </lineage>
</organism>
<evidence type="ECO:0000313" key="2">
    <source>
        <dbReference type="Proteomes" id="UP000245926"/>
    </source>
</evidence>
<reference evidence="2" key="1">
    <citation type="submission" date="2018-05" db="EMBL/GenBank/DDBJ databases">
        <title>Complete Genome Sequence of Methylobacterium sp. 17SD2-17.</title>
        <authorList>
            <person name="Srinivasan S."/>
        </authorList>
    </citation>
    <scope>NUCLEOTIDE SEQUENCE [LARGE SCALE GENOMIC DNA]</scope>
    <source>
        <strain evidence="2">17SD2-17</strain>
    </source>
</reference>
<dbReference type="OrthoDB" id="7996606at2"/>
<dbReference type="EMBL" id="CP029550">
    <property type="protein sequence ID" value="AWN44351.1"/>
    <property type="molecule type" value="Genomic_DNA"/>
</dbReference>